<dbReference type="SUPFAM" id="SSF117987">
    <property type="entry name" value="CRISPR-associated protein"/>
    <property type="match status" value="1"/>
</dbReference>
<dbReference type="Gene3D" id="3.30.70.1210">
    <property type="entry name" value="Crispr-associated protein, domain 2"/>
    <property type="match status" value="1"/>
</dbReference>
<dbReference type="InterPro" id="IPR010179">
    <property type="entry name" value="CRISPR-assoc_prot_Cse3"/>
</dbReference>
<reference evidence="2" key="1">
    <citation type="submission" date="2017-04" db="EMBL/GenBank/DDBJ databases">
        <authorList>
            <person name="Varghese N."/>
            <person name="Submissions S."/>
        </authorList>
    </citation>
    <scope>NUCLEOTIDE SEQUENCE [LARGE SCALE GENOMIC DNA]</scope>
    <source>
        <strain evidence="2">DSM 23072</strain>
    </source>
</reference>
<protein>
    <submittedName>
        <fullName evidence="1">CRISPR-associated protein, Cse3 family</fullName>
    </submittedName>
</protein>
<sequence>MNNSLYASVLKLGRQDIKQFSIKDQYGLHKVIYSLFDKDELAEKRRFLFCEKGSAFDLYKKEYVKQVILLSQQPPKSVIGNYQVNIQTKSIPETFLNHRNYRFEIRMNVAKRINRSKKIIPLKNKEEILLWFLQKNADWGFQADPRMLQINAHNVMCFSKNEKTVTLNAVTFQGVLQVQNHQLFSNSFIYGIGRGRSFGLGLLQLVPLSDNLFSI</sequence>
<gene>
    <name evidence="1" type="ORF">SAMN05660772_00619</name>
</gene>
<dbReference type="Proteomes" id="UP000192408">
    <property type="component" value="Unassembled WGS sequence"/>
</dbReference>
<dbReference type="EMBL" id="FWWV01000013">
    <property type="protein sequence ID" value="SMB83536.1"/>
    <property type="molecule type" value="Genomic_DNA"/>
</dbReference>
<dbReference type="SMART" id="SM01101">
    <property type="entry name" value="CRISPR_assoc"/>
    <property type="match status" value="1"/>
</dbReference>
<dbReference type="RefSeq" id="WP_159460728.1">
    <property type="nucleotide sequence ID" value="NZ_FWWV01000013.1"/>
</dbReference>
<name>A0A1W1UR52_9PAST</name>
<dbReference type="Gene3D" id="3.30.70.1200">
    <property type="entry name" value="Crispr-associated protein, domain 1"/>
    <property type="match status" value="1"/>
</dbReference>
<evidence type="ECO:0000313" key="1">
    <source>
        <dbReference type="EMBL" id="SMB83536.1"/>
    </source>
</evidence>
<evidence type="ECO:0000313" key="2">
    <source>
        <dbReference type="Proteomes" id="UP000192408"/>
    </source>
</evidence>
<dbReference type="STRING" id="1122938.SAMN05660772_00619"/>
<keyword evidence="2" id="KW-1185">Reference proteome</keyword>
<proteinExistence type="predicted"/>
<dbReference type="Pfam" id="PF08798">
    <property type="entry name" value="CRISPR_assoc"/>
    <property type="match status" value="1"/>
</dbReference>
<dbReference type="NCBIfam" id="TIGR01907">
    <property type="entry name" value="casE_Cse3"/>
    <property type="match status" value="1"/>
</dbReference>
<organism evidence="1 2">
    <name type="scientific">Pasteurella testudinis DSM 23072</name>
    <dbReference type="NCBI Taxonomy" id="1122938"/>
    <lineage>
        <taxon>Bacteria</taxon>
        <taxon>Pseudomonadati</taxon>
        <taxon>Pseudomonadota</taxon>
        <taxon>Gammaproteobacteria</taxon>
        <taxon>Pasteurellales</taxon>
        <taxon>Pasteurellaceae</taxon>
        <taxon>Pasteurella</taxon>
    </lineage>
</organism>
<accession>A0A1W1UR52</accession>
<dbReference type="AlphaFoldDB" id="A0A1W1UR52"/>
<dbReference type="CDD" id="cd09727">
    <property type="entry name" value="Cas6_I-E"/>
    <property type="match status" value="1"/>
</dbReference>